<feature type="domain" description="N-acetyltransferase" evidence="3">
    <location>
        <begin position="3"/>
        <end position="170"/>
    </location>
</feature>
<dbReference type="STRING" id="294671.YLM1_1100"/>
<dbReference type="KEGG" id="mol:YLM1_1100"/>
<sequence length="186" mass="22141">MNISIKKLSNDNNEKIKVRNFIFSQIKEEYGYGYIPQYHKDIVNLNKYYINCERNNLFYILNNNTDEIIGTIAIRAYDKNFNEFEGIYNEKSTASIWRLFVNKDYRRCGLATKLFKYVEEFCYEKNYDKIYLHTHKNLEAGLKFWKKVGFNVTIDTNNKLQTVHMIKNLNKNSIKLANEKSSPLTV</sequence>
<keyword evidence="1 4" id="KW-0808">Transferase</keyword>
<dbReference type="InterPro" id="IPR016181">
    <property type="entry name" value="Acyl_CoA_acyltransferase"/>
</dbReference>
<name>A0A126R0Q0_METOL</name>
<dbReference type="GO" id="GO:0016747">
    <property type="term" value="F:acyltransferase activity, transferring groups other than amino-acyl groups"/>
    <property type="evidence" value="ECO:0007669"/>
    <property type="project" value="InterPro"/>
</dbReference>
<dbReference type="OrthoDB" id="67121at2157"/>
<evidence type="ECO:0000313" key="6">
    <source>
        <dbReference type="Proteomes" id="UP000066376"/>
    </source>
</evidence>
<reference evidence="4 6" key="1">
    <citation type="journal article" date="2016" name="Genome Announc.">
        <title>Draft Genome Sequence of the Rumen Methanogen Methanobrevibacter olleyae YLM1.</title>
        <authorList>
            <person name="Kelly W.J."/>
            <person name="Li D."/>
            <person name="Lambie S.C."/>
            <person name="Cox F."/>
            <person name="Attwood G.T."/>
            <person name="Altermann E."/>
            <person name="Leahy S.C."/>
        </authorList>
    </citation>
    <scope>NUCLEOTIDE SEQUENCE [LARGE SCALE GENOMIC DNA]</scope>
    <source>
        <strain evidence="4 6">YLM1</strain>
    </source>
</reference>
<dbReference type="Proteomes" id="UP000183442">
    <property type="component" value="Unassembled WGS sequence"/>
</dbReference>
<dbReference type="PANTHER" id="PTHR42919">
    <property type="entry name" value="N-ALPHA-ACETYLTRANSFERASE"/>
    <property type="match status" value="1"/>
</dbReference>
<dbReference type="EMBL" id="CP014265">
    <property type="protein sequence ID" value="AMK15657.1"/>
    <property type="molecule type" value="Genomic_DNA"/>
</dbReference>
<gene>
    <name evidence="5" type="ORF">SAMN02910297_00313</name>
    <name evidence="4" type="ORF">YLM1_1100</name>
</gene>
<evidence type="ECO:0000313" key="4">
    <source>
        <dbReference type="EMBL" id="AMK15657.1"/>
    </source>
</evidence>
<dbReference type="AlphaFoldDB" id="A0A126R0Q0"/>
<evidence type="ECO:0000313" key="7">
    <source>
        <dbReference type="Proteomes" id="UP000183442"/>
    </source>
</evidence>
<reference evidence="7" key="4">
    <citation type="submission" date="2016-10" db="EMBL/GenBank/DDBJ databases">
        <authorList>
            <person name="Varghese N."/>
        </authorList>
    </citation>
    <scope>NUCLEOTIDE SEQUENCE [LARGE SCALE GENOMIC DNA]</scope>
    <source>
        <strain evidence="7">DSM 16632</strain>
    </source>
</reference>
<dbReference type="InterPro" id="IPR051556">
    <property type="entry name" value="N-term/lysine_N-AcTrnsfr"/>
</dbReference>
<dbReference type="PATRIC" id="fig|294671.3.peg.1151"/>
<evidence type="ECO:0000256" key="2">
    <source>
        <dbReference type="ARBA" id="ARBA00023315"/>
    </source>
</evidence>
<dbReference type="PANTHER" id="PTHR42919:SF8">
    <property type="entry name" value="N-ALPHA-ACETYLTRANSFERASE 50"/>
    <property type="match status" value="1"/>
</dbReference>
<organism evidence="4 6">
    <name type="scientific">Methanobrevibacter olleyae</name>
    <dbReference type="NCBI Taxonomy" id="294671"/>
    <lineage>
        <taxon>Archaea</taxon>
        <taxon>Methanobacteriati</taxon>
        <taxon>Methanobacteriota</taxon>
        <taxon>Methanomada group</taxon>
        <taxon>Methanobacteria</taxon>
        <taxon>Methanobacteriales</taxon>
        <taxon>Methanobacteriaceae</taxon>
        <taxon>Methanobrevibacter</taxon>
    </lineage>
</organism>
<dbReference type="SUPFAM" id="SSF55729">
    <property type="entry name" value="Acyl-CoA N-acyltransferases (Nat)"/>
    <property type="match status" value="1"/>
</dbReference>
<dbReference type="InterPro" id="IPR000182">
    <property type="entry name" value="GNAT_dom"/>
</dbReference>
<dbReference type="CDD" id="cd04301">
    <property type="entry name" value="NAT_SF"/>
    <property type="match status" value="1"/>
</dbReference>
<evidence type="ECO:0000256" key="1">
    <source>
        <dbReference type="ARBA" id="ARBA00022679"/>
    </source>
</evidence>
<dbReference type="EMBL" id="FOTL01000003">
    <property type="protein sequence ID" value="SFL23704.1"/>
    <property type="molecule type" value="Genomic_DNA"/>
</dbReference>
<keyword evidence="6" id="KW-1185">Reference proteome</keyword>
<dbReference type="GeneID" id="28489404"/>
<dbReference type="Gene3D" id="3.40.630.30">
    <property type="match status" value="1"/>
</dbReference>
<protein>
    <submittedName>
        <fullName evidence="5">Acetyltransferase (GNAT) family protein</fullName>
    </submittedName>
    <submittedName>
        <fullName evidence="4">GNAT family acetyltransferase</fullName>
    </submittedName>
</protein>
<reference evidence="6" key="2">
    <citation type="submission" date="2016-02" db="EMBL/GenBank/DDBJ databases">
        <title>The draft genome sequence of the rumen methanogen Methanobrevibacter olleyae YLM1.</title>
        <authorList>
            <consortium name="New Zealand Agricultural Greenhouse Gas Research Centre/Pastoral Greenhouse Gas Research Consortium"/>
            <person name="Kelly W.J."/>
            <person name="Li D."/>
            <person name="Lambie S.C."/>
            <person name="Attwood G.T."/>
            <person name="Altermann E."/>
            <person name="Leahy S.C."/>
        </authorList>
    </citation>
    <scope>NUCLEOTIDE SEQUENCE [LARGE SCALE GENOMIC DNA]</scope>
    <source>
        <strain evidence="6">YLM1</strain>
    </source>
</reference>
<keyword evidence="2" id="KW-0012">Acyltransferase</keyword>
<reference evidence="5" key="3">
    <citation type="submission" date="2016-10" db="EMBL/GenBank/DDBJ databases">
        <authorList>
            <person name="de Groot N.N."/>
        </authorList>
    </citation>
    <scope>NUCLEOTIDE SEQUENCE [LARGE SCALE GENOMIC DNA]</scope>
    <source>
        <strain evidence="5">DSM 16632</strain>
    </source>
</reference>
<dbReference type="PROSITE" id="PS51186">
    <property type="entry name" value="GNAT"/>
    <property type="match status" value="1"/>
</dbReference>
<evidence type="ECO:0000259" key="3">
    <source>
        <dbReference type="PROSITE" id="PS51186"/>
    </source>
</evidence>
<accession>A0A126R0Q0</accession>
<dbReference type="Pfam" id="PF00583">
    <property type="entry name" value="Acetyltransf_1"/>
    <property type="match status" value="1"/>
</dbReference>
<proteinExistence type="predicted"/>
<dbReference type="Proteomes" id="UP000066376">
    <property type="component" value="Chromosome"/>
</dbReference>
<evidence type="ECO:0000313" key="5">
    <source>
        <dbReference type="EMBL" id="SFL23704.1"/>
    </source>
</evidence>
<dbReference type="RefSeq" id="WP_067147070.1">
    <property type="nucleotide sequence ID" value="NZ_CP014265.1"/>
</dbReference>